<gene>
    <name evidence="1" type="ORF">FAB82_04855</name>
</gene>
<comment type="caution">
    <text evidence="1">The sequence shown here is derived from an EMBL/GenBank/DDBJ whole genome shotgun (WGS) entry which is preliminary data.</text>
</comment>
<dbReference type="RefSeq" id="WP_136533418.1">
    <property type="nucleotide sequence ID" value="NZ_STGY01000019.1"/>
</dbReference>
<name>A0A4S8QE91_9ACTN</name>
<protein>
    <submittedName>
        <fullName evidence="1">Uncharacterized protein</fullName>
    </submittedName>
</protein>
<dbReference type="InterPro" id="IPR009057">
    <property type="entry name" value="Homeodomain-like_sf"/>
</dbReference>
<accession>A0A4S8QE91</accession>
<organism evidence="1 2">
    <name type="scientific">Glycomyces buryatensis</name>
    <dbReference type="NCBI Taxonomy" id="2570927"/>
    <lineage>
        <taxon>Bacteria</taxon>
        <taxon>Bacillati</taxon>
        <taxon>Actinomycetota</taxon>
        <taxon>Actinomycetes</taxon>
        <taxon>Glycomycetales</taxon>
        <taxon>Glycomycetaceae</taxon>
        <taxon>Glycomyces</taxon>
    </lineage>
</organism>
<evidence type="ECO:0000313" key="1">
    <source>
        <dbReference type="EMBL" id="THV42718.1"/>
    </source>
</evidence>
<sequence>MAAKNGRRNGRSRAQRRELAIRALEMHRKGMYYPDIAKELGVKSPTTISNWVNELLEERAVEGVNQYRATVEDRLDHLVSLLHAELQESDITVSQKLKIYQQLASIEMKRVSLLGLAVPVKTVVELQSTDVWEDD</sequence>
<dbReference type="Proteomes" id="UP000308760">
    <property type="component" value="Unassembled WGS sequence"/>
</dbReference>
<dbReference type="SUPFAM" id="SSF46689">
    <property type="entry name" value="Homeodomain-like"/>
    <property type="match status" value="1"/>
</dbReference>
<dbReference type="EMBL" id="STGY01000019">
    <property type="protein sequence ID" value="THV42718.1"/>
    <property type="molecule type" value="Genomic_DNA"/>
</dbReference>
<evidence type="ECO:0000313" key="2">
    <source>
        <dbReference type="Proteomes" id="UP000308760"/>
    </source>
</evidence>
<keyword evidence="2" id="KW-1185">Reference proteome</keyword>
<reference evidence="1 2" key="2">
    <citation type="submission" date="2019-05" db="EMBL/GenBank/DDBJ databases">
        <title>Glycomyces buryatensis sp. nov.</title>
        <authorList>
            <person name="Nikitina E."/>
        </authorList>
    </citation>
    <scope>NUCLEOTIDE SEQUENCE [LARGE SCALE GENOMIC DNA]</scope>
    <source>
        <strain evidence="1 2">18</strain>
    </source>
</reference>
<proteinExistence type="predicted"/>
<reference evidence="2" key="1">
    <citation type="submission" date="2019-04" db="EMBL/GenBank/DDBJ databases">
        <title>Nocardioides xinjiangensis sp. nov.</title>
        <authorList>
            <person name="Liu S."/>
        </authorList>
    </citation>
    <scope>NUCLEOTIDE SEQUENCE [LARGE SCALE GENOMIC DNA]</scope>
    <source>
        <strain evidence="2">18</strain>
    </source>
</reference>
<dbReference type="AlphaFoldDB" id="A0A4S8QE91"/>